<feature type="binding site" evidence="17">
    <location>
        <position position="298"/>
    </location>
    <ligand>
        <name>Mn(2+)</name>
        <dbReference type="ChEBI" id="CHEBI:29035"/>
        <label>2</label>
    </ligand>
</feature>
<evidence type="ECO:0000256" key="7">
    <source>
        <dbReference type="ARBA" id="ARBA00022723"/>
    </source>
</evidence>
<feature type="domain" description="ATP-grasp" evidence="18">
    <location>
        <begin position="671"/>
        <end position="861"/>
    </location>
</feature>
<feature type="binding site" evidence="17">
    <location>
        <position position="300"/>
    </location>
    <ligand>
        <name>Mg(2+)</name>
        <dbReference type="ChEBI" id="CHEBI:18420"/>
        <label>2</label>
    </ligand>
</feature>
<feature type="binding site" evidence="17">
    <location>
        <position position="298"/>
    </location>
    <ligand>
        <name>Mg(2+)</name>
        <dbReference type="ChEBI" id="CHEBI:18420"/>
        <label>2</label>
    </ligand>
</feature>
<dbReference type="GO" id="GO:0005524">
    <property type="term" value="F:ATP binding"/>
    <property type="evidence" value="ECO:0007669"/>
    <property type="project" value="UniProtKB-UniRule"/>
</dbReference>
<dbReference type="PANTHER" id="PTHR11405:SF53">
    <property type="entry name" value="CARBAMOYL-PHOSPHATE SYNTHASE [AMMONIA], MITOCHONDRIAL"/>
    <property type="match status" value="1"/>
</dbReference>
<keyword evidence="8 17" id="KW-0677">Repeat</keyword>
<feature type="domain" description="ATP-grasp" evidence="18">
    <location>
        <begin position="133"/>
        <end position="327"/>
    </location>
</feature>
<comment type="caution">
    <text evidence="20">The sequence shown here is derived from an EMBL/GenBank/DDBJ whole genome shotgun (WGS) entry which is preliminary data.</text>
</comment>
<sequence>MPKRTDIHKIMVIGSGPIIIGQAAEFDYSGTQACLALKELDYEVVLVNSNPATIMTDKEIADQVYLEPITLEFVSQILRKEHPDAILPTLGGQQGLNMAMELSKSGILDELHIELLGTKLSAIDQAEDREQFKALMEELDEPVPASGIARTVDEALAFAEQAGYPVIVRPAFTMGGTGGGIAETPQQLHDITENGLALSPVTQVLIEQSIAGYKEIEFEVMRDAADNAMVVCNMENFDPVGIHTGDSIVYAPVQTLADREVQLLRDAALKIIRALKIEGGCNVQLALDPNSFNYYIIEVNPRVSRSSALASKATGYPIAKMAAKIAVGLHLDEIKNPVTGTTYAEFEPALDYVVCKIPRWPFDKFTHADRRLGTQMKATGEVMAIGRNIEEATLKAVRSLEIGVHHVEEPALRSVDDDVLSDKLIHAQDDRLFYLTEAIRRGYPIDELAELTKINVFFLDKLLHIIEIEQALRTHTDGLETLTVAKRNGFADQTVADYWHETIDQVRDFRLAHKLAPVYKMVDTCAGEFASETPYYYGTYEFENESIVTKRPSVLVLGSGPIRIGQGVEFDYATVHSVKAIQKAGYEAIIMNSNPETVSTDFSVSDKLYFEPLTIEDVLNVIELEKPVGVIVQFGGQTAINLAKPLADHGIKILGTSVADVNRAEDRDEFDKVIKALAIPQPAGDTASDEATALAIADKLGYPVLVRPSYVLGGRAMEIVKKRTDLDYYMHNAVKVSHDHPVLVDSYLVGKECEVDAICDGQTVLIPGIMEHIERAGVHSGDSMAVYPPQSLSAAVQAQIVDYTEKLAIALNCVGMMNIQFVIHDDQVYVIEVNPRASRTVPFLSKVTNIPMAQVATRAILGQSLAEQGYQTGLVTPGPLVHVKAPVFSFSKLNRVDSLLGPEMKSTGEVMGSDVTMAKALYKAFEAAKLHVPSHGNVLLTVRDEDKPETVALAKRFHALGYQLLATRGTATALTTHGLPVTTVDKIDSGEHDLLHRMEAGEVQVVINTVSDEEQAENDGTLIRNTSIMHGIPLFTALDTVAAILQVRESQSFVTQAL</sequence>
<comment type="caution">
    <text evidence="17">Lacks conserved residue(s) required for the propagation of feature annotation.</text>
</comment>
<keyword evidence="5 17" id="KW-0436">Ligase</keyword>
<dbReference type="InterPro" id="IPR058047">
    <property type="entry name" value="CPSase_preATP-grasp"/>
</dbReference>
<feature type="binding site" evidence="17">
    <location>
        <position position="298"/>
    </location>
    <ligand>
        <name>ATP</name>
        <dbReference type="ChEBI" id="CHEBI:30616"/>
        <label>1</label>
    </ligand>
</feature>
<feature type="binding site" evidence="17">
    <location>
        <position position="832"/>
    </location>
    <ligand>
        <name>ATP</name>
        <dbReference type="ChEBI" id="CHEBI:30616"/>
        <label>2</label>
    </ligand>
</feature>
<dbReference type="GO" id="GO:0004087">
    <property type="term" value="F:carbamoyl-phosphate synthase (ammonia) activity"/>
    <property type="evidence" value="ECO:0007669"/>
    <property type="project" value="UniProtKB-EC"/>
</dbReference>
<feature type="binding site" evidence="17">
    <location>
        <position position="832"/>
    </location>
    <ligand>
        <name>Mg(2+)</name>
        <dbReference type="ChEBI" id="CHEBI:18420"/>
        <label>3</label>
    </ligand>
</feature>
<dbReference type="AlphaFoldDB" id="A0A4Q9XZL7"/>
<dbReference type="PROSITE" id="PS00867">
    <property type="entry name" value="CPSASE_2"/>
    <property type="match status" value="2"/>
</dbReference>
<feature type="region of interest" description="Carbamoyl phosphate synthetic domain" evidence="17">
    <location>
        <begin position="547"/>
        <end position="929"/>
    </location>
</feature>
<dbReference type="GO" id="GO:0006541">
    <property type="term" value="P:glutamine metabolic process"/>
    <property type="evidence" value="ECO:0007669"/>
    <property type="project" value="TreeGrafter"/>
</dbReference>
<dbReference type="SUPFAM" id="SSF52335">
    <property type="entry name" value="Methylglyoxal synthase-like"/>
    <property type="match status" value="1"/>
</dbReference>
<feature type="binding site" evidence="17">
    <location>
        <position position="707"/>
    </location>
    <ligand>
        <name>ATP</name>
        <dbReference type="ChEBI" id="CHEBI:30616"/>
        <label>2</label>
    </ligand>
</feature>
<accession>A0A4Q9XZL7</accession>
<feature type="region of interest" description="Carboxyphosphate synthetic domain" evidence="17">
    <location>
        <begin position="1"/>
        <end position="401"/>
    </location>
</feature>
<dbReference type="SMART" id="SM01096">
    <property type="entry name" value="CPSase_L_D3"/>
    <property type="match status" value="1"/>
</dbReference>
<comment type="similarity">
    <text evidence="3 17">Belongs to the CarB family.</text>
</comment>
<feature type="binding site" evidence="17">
    <location>
        <position position="300"/>
    </location>
    <ligand>
        <name>Mn(2+)</name>
        <dbReference type="ChEBI" id="CHEBI:29035"/>
        <label>2</label>
    </ligand>
</feature>
<dbReference type="FunFam" id="3.40.50.20:FF:000001">
    <property type="entry name" value="Carbamoyl-phosphate synthase large chain"/>
    <property type="match status" value="2"/>
</dbReference>
<feature type="binding site" evidence="17">
    <location>
        <position position="284"/>
    </location>
    <ligand>
        <name>Mn(2+)</name>
        <dbReference type="ChEBI" id="CHEBI:29035"/>
        <label>1</label>
    </ligand>
</feature>
<dbReference type="InterPro" id="IPR011607">
    <property type="entry name" value="MGS-like_dom"/>
</dbReference>
<dbReference type="CDD" id="cd01424">
    <property type="entry name" value="MGS_CPS_II"/>
    <property type="match status" value="1"/>
</dbReference>
<dbReference type="Pfam" id="PF02142">
    <property type="entry name" value="MGS"/>
    <property type="match status" value="1"/>
</dbReference>
<evidence type="ECO:0000256" key="2">
    <source>
        <dbReference type="ARBA" id="ARBA00005077"/>
    </source>
</evidence>
<feature type="binding site" evidence="17">
    <location>
        <position position="748"/>
    </location>
    <ligand>
        <name>ATP</name>
        <dbReference type="ChEBI" id="CHEBI:30616"/>
        <label>2</label>
    </ligand>
</feature>
<dbReference type="PROSITE" id="PS50975">
    <property type="entry name" value="ATP_GRASP"/>
    <property type="match status" value="2"/>
</dbReference>
<evidence type="ECO:0000259" key="19">
    <source>
        <dbReference type="PROSITE" id="PS51855"/>
    </source>
</evidence>
<dbReference type="GO" id="GO:0005737">
    <property type="term" value="C:cytoplasm"/>
    <property type="evidence" value="ECO:0007669"/>
    <property type="project" value="TreeGrafter"/>
</dbReference>
<organism evidence="20 21">
    <name type="scientific">Lactiplantibacillus paraplantarum</name>
    <dbReference type="NCBI Taxonomy" id="60520"/>
    <lineage>
        <taxon>Bacteria</taxon>
        <taxon>Bacillati</taxon>
        <taxon>Bacillota</taxon>
        <taxon>Bacilli</taxon>
        <taxon>Lactobacillales</taxon>
        <taxon>Lactobacillaceae</taxon>
        <taxon>Lactiplantibacillus</taxon>
    </lineage>
</organism>
<feature type="binding site" evidence="17">
    <location>
        <position position="298"/>
    </location>
    <ligand>
        <name>Mg(2+)</name>
        <dbReference type="ChEBI" id="CHEBI:18420"/>
        <label>1</label>
    </ligand>
</feature>
<dbReference type="Proteomes" id="UP000292648">
    <property type="component" value="Unassembled WGS sequence"/>
</dbReference>
<name>A0A4Q9XZL7_9LACO</name>
<dbReference type="Pfam" id="PF25596">
    <property type="entry name" value="CPSase_L_D1"/>
    <property type="match status" value="2"/>
</dbReference>
<dbReference type="InterPro" id="IPR016185">
    <property type="entry name" value="PreATP-grasp_dom_sf"/>
</dbReference>
<comment type="function">
    <text evidence="16">Small subunit of the glutamine-dependent carbamoyl phosphate synthetase (CPSase). CPSase catalyzes the formation of carbamoyl phosphate from the ammonia moiety of glutamine, carbonate, and phosphate donated by ATP, constituting the first step of the biosynthetic pathway leading to pyrimidine nucleotides. The large subunit (synthetase) binds the substrates ammonia (free or transferred from glutamine from the small subunit), hydrogencarbonate and ATP and carries out an ATP-coupled ligase reaction, activating hydrogencarbonate by forming carboxy phosphate which reacts with ammonia to form carbamoyl phosphate.</text>
</comment>
<dbReference type="GO" id="GO:0004088">
    <property type="term" value="F:carbamoyl-phosphate synthase (glutamine-hydrolyzing) activity"/>
    <property type="evidence" value="ECO:0007669"/>
    <property type="project" value="UniProtKB-UniRule"/>
</dbReference>
<dbReference type="InterPro" id="IPR005479">
    <property type="entry name" value="CPAse_ATP-bd"/>
</dbReference>
<comment type="subunit">
    <text evidence="17">Composed of two chains; the small (or glutamine) chain promotes the hydrolysis of glutamine to ammonia, which is used by the large (or ammonia) chain to synthesize carbamoyl phosphate. Tetramer of heterodimers (alpha,beta)4.</text>
</comment>
<feature type="binding site" evidence="17">
    <location>
        <position position="208"/>
    </location>
    <ligand>
        <name>ATP</name>
        <dbReference type="ChEBI" id="CHEBI:30616"/>
        <label>1</label>
    </ligand>
</feature>
<feature type="binding site" evidence="17">
    <location>
        <position position="242"/>
    </location>
    <ligand>
        <name>ATP</name>
        <dbReference type="ChEBI" id="CHEBI:30616"/>
        <label>1</label>
    </ligand>
</feature>
<dbReference type="EC" id="6.3.5.5" evidence="17"/>
<dbReference type="Pfam" id="PF02787">
    <property type="entry name" value="CPSase_L_D3"/>
    <property type="match status" value="1"/>
</dbReference>
<feature type="domain" description="MGS-like" evidence="19">
    <location>
        <begin position="930"/>
        <end position="1058"/>
    </location>
</feature>
<feature type="binding site" evidence="17">
    <location>
        <position position="832"/>
    </location>
    <ligand>
        <name>Mn(2+)</name>
        <dbReference type="ChEBI" id="CHEBI:29035"/>
        <label>4</label>
    </ligand>
</feature>
<dbReference type="InterPro" id="IPR006275">
    <property type="entry name" value="CPSase_lsu"/>
</dbReference>
<feature type="binding site" evidence="17">
    <location>
        <position position="779"/>
    </location>
    <ligand>
        <name>ATP</name>
        <dbReference type="ChEBI" id="CHEBI:30616"/>
        <label>2</label>
    </ligand>
</feature>
<comment type="pathway">
    <text evidence="17">Pyrimidine metabolism; UMP biosynthesis via de novo pathway; (S)-dihydroorotate from bicarbonate: step 1/3.</text>
</comment>
<dbReference type="SMART" id="SM00851">
    <property type="entry name" value="MGS"/>
    <property type="match status" value="1"/>
</dbReference>
<protein>
    <recommendedName>
        <fullName evidence="17">Carbamoyl phosphate synthase large chain</fullName>
        <ecNumber evidence="17">6.3.4.16</ecNumber>
        <ecNumber evidence="17">6.3.5.5</ecNumber>
    </recommendedName>
    <alternativeName>
        <fullName evidence="17">Carbamoyl phosphate synthetase ammonia chain</fullName>
    </alternativeName>
</protein>
<keyword evidence="13" id="KW-0464">Manganese</keyword>
<dbReference type="PRINTS" id="PR00098">
    <property type="entry name" value="CPSASE"/>
</dbReference>
<feature type="binding site" evidence="17">
    <location>
        <position position="780"/>
    </location>
    <ligand>
        <name>ATP</name>
        <dbReference type="ChEBI" id="CHEBI:30616"/>
        <label>2</label>
    </ligand>
</feature>
<dbReference type="NCBIfam" id="TIGR01369">
    <property type="entry name" value="CPSaseII_lrg"/>
    <property type="match status" value="1"/>
</dbReference>
<evidence type="ECO:0000256" key="10">
    <source>
        <dbReference type="ARBA" id="ARBA00022840"/>
    </source>
</evidence>
<evidence type="ECO:0000256" key="8">
    <source>
        <dbReference type="ARBA" id="ARBA00022737"/>
    </source>
</evidence>
<feature type="binding site" evidence="17">
    <location>
        <position position="834"/>
    </location>
    <ligand>
        <name>Mn(2+)</name>
        <dbReference type="ChEBI" id="CHEBI:29035"/>
        <label>4</label>
    </ligand>
</feature>
<evidence type="ECO:0000256" key="13">
    <source>
        <dbReference type="ARBA" id="ARBA00023211"/>
    </source>
</evidence>
<dbReference type="EC" id="6.3.4.16" evidence="17"/>
<dbReference type="FunFam" id="3.30.470.20:FF:000001">
    <property type="entry name" value="Carbamoyl-phosphate synthase large chain"/>
    <property type="match status" value="1"/>
</dbReference>
<dbReference type="GO" id="GO:0044205">
    <property type="term" value="P:'de novo' UMP biosynthetic process"/>
    <property type="evidence" value="ECO:0007669"/>
    <property type="project" value="UniProtKB-UniRule"/>
</dbReference>
<dbReference type="HAMAP" id="MF_01210_B">
    <property type="entry name" value="CPSase_L_chain_B"/>
    <property type="match status" value="1"/>
</dbReference>
<dbReference type="InterPro" id="IPR005483">
    <property type="entry name" value="CPSase_dom"/>
</dbReference>
<comment type="catalytic activity">
    <reaction evidence="14 17">
        <text>hydrogencarbonate + NH4(+) + 2 ATP = carbamoyl phosphate + 2 ADP + phosphate + 2 H(+)</text>
        <dbReference type="Rhea" id="RHEA:18029"/>
        <dbReference type="ChEBI" id="CHEBI:15378"/>
        <dbReference type="ChEBI" id="CHEBI:17544"/>
        <dbReference type="ChEBI" id="CHEBI:28938"/>
        <dbReference type="ChEBI" id="CHEBI:30616"/>
        <dbReference type="ChEBI" id="CHEBI:43474"/>
        <dbReference type="ChEBI" id="CHEBI:58228"/>
        <dbReference type="ChEBI" id="CHEBI:456216"/>
        <dbReference type="EC" id="6.3.4.16"/>
    </reaction>
</comment>
<dbReference type="InterPro" id="IPR036897">
    <property type="entry name" value="CarbamoylP_synth_lsu_oligo_sf"/>
</dbReference>
<evidence type="ECO:0000256" key="14">
    <source>
        <dbReference type="ARBA" id="ARBA00047359"/>
    </source>
</evidence>
<reference evidence="20 21" key="1">
    <citation type="submission" date="2019-01" db="EMBL/GenBank/DDBJ databases">
        <title>Draft genome sequence of Lactobacillus paraplantarum OSY-TC318, a Producer of the novel lantibiotic Paraplantaracin TC318.</title>
        <authorList>
            <person name="Hussein W.E."/>
            <person name="Huang E."/>
            <person name="Yousef A.E."/>
        </authorList>
    </citation>
    <scope>NUCLEOTIDE SEQUENCE [LARGE SCALE GENOMIC DNA]</scope>
    <source>
        <strain evidence="20 21">OSY-TC318</strain>
    </source>
</reference>
<feature type="binding site" evidence="17">
    <location>
        <position position="832"/>
    </location>
    <ligand>
        <name>Mg(2+)</name>
        <dbReference type="ChEBI" id="CHEBI:18420"/>
        <label>4</label>
    </ligand>
</feature>
<comment type="pathway">
    <text evidence="2 17">Amino-acid biosynthesis; L-arginine biosynthesis; carbamoyl phosphate from bicarbonate: step 1/1.</text>
</comment>
<evidence type="ECO:0000313" key="20">
    <source>
        <dbReference type="EMBL" id="TBX40109.1"/>
    </source>
</evidence>
<feature type="binding site" evidence="17">
    <location>
        <position position="820"/>
    </location>
    <ligand>
        <name>ATP</name>
        <dbReference type="ChEBI" id="CHEBI:30616"/>
        <label>2</label>
    </ligand>
</feature>
<feature type="binding site" evidence="17">
    <location>
        <position position="241"/>
    </location>
    <ligand>
        <name>ATP</name>
        <dbReference type="ChEBI" id="CHEBI:30616"/>
        <label>1</label>
    </ligand>
</feature>
<evidence type="ECO:0000256" key="1">
    <source>
        <dbReference type="ARBA" id="ARBA00001936"/>
    </source>
</evidence>
<evidence type="ECO:0000256" key="3">
    <source>
        <dbReference type="ARBA" id="ARBA00009799"/>
    </source>
</evidence>
<gene>
    <name evidence="17 20" type="primary">carB</name>
    <name evidence="20" type="ORF">EUZ87_11300</name>
</gene>
<evidence type="ECO:0000256" key="17">
    <source>
        <dbReference type="HAMAP-Rule" id="MF_01210"/>
    </source>
</evidence>
<dbReference type="PROSITE" id="PS00866">
    <property type="entry name" value="CPSASE_1"/>
    <property type="match status" value="2"/>
</dbReference>
<feature type="binding site" evidence="17">
    <location>
        <position position="820"/>
    </location>
    <ligand>
        <name>Mg(2+)</name>
        <dbReference type="ChEBI" id="CHEBI:18420"/>
        <label>3</label>
    </ligand>
</feature>
<comment type="domain">
    <text evidence="17">The large subunit is composed of 2 ATP-grasp domains that are involved in binding the 2 ATP molecules needed for carbamoyl phosphate synthesis. The N-terminal ATP-grasp domain (referred to as the carboxyphosphate synthetic component) catalyzes the ATP-dependent phosphorylation of hydrogencarbonate to carboxyphosphate and the subsequent nucleophilic attack by ammonia to form a carbamate intermediate. The C-terminal ATP-grasp domain (referred to as the carbamoyl phosphate synthetic component) then catalyzes the phosphorylation of carbamate with the second ATP to form the end product carbamoyl phosphate. The reactive and unstable enzyme intermediates are sequentially channeled from one active site to the next through the interior of the protein over a distance of at least 96 A.</text>
</comment>
<dbReference type="GO" id="GO:0006526">
    <property type="term" value="P:L-arginine biosynthetic process"/>
    <property type="evidence" value="ECO:0007669"/>
    <property type="project" value="UniProtKB-UniRule"/>
</dbReference>
<keyword evidence="4 17" id="KW-0055">Arginine biosynthesis</keyword>
<evidence type="ECO:0000256" key="16">
    <source>
        <dbReference type="ARBA" id="ARBA00060037"/>
    </source>
</evidence>
<feature type="binding site" evidence="17">
    <location>
        <position position="169"/>
    </location>
    <ligand>
        <name>ATP</name>
        <dbReference type="ChEBI" id="CHEBI:30616"/>
        <label>1</label>
    </ligand>
</feature>
<feature type="region of interest" description="Allosteric domain" evidence="17">
    <location>
        <begin position="930"/>
        <end position="1058"/>
    </location>
</feature>
<dbReference type="FunFam" id="3.30.470.20:FF:000026">
    <property type="entry name" value="Carbamoyl-phosphate synthase large chain"/>
    <property type="match status" value="1"/>
</dbReference>
<keyword evidence="7" id="KW-0479">Metal-binding</keyword>
<feature type="binding site" evidence="17">
    <location>
        <position position="284"/>
    </location>
    <ligand>
        <name>ATP</name>
        <dbReference type="ChEBI" id="CHEBI:30616"/>
        <label>1</label>
    </ligand>
</feature>
<dbReference type="FunFam" id="1.10.1030.10:FF:000002">
    <property type="entry name" value="Carbamoyl-phosphate synthase large chain"/>
    <property type="match status" value="1"/>
</dbReference>
<dbReference type="SUPFAM" id="SSF52440">
    <property type="entry name" value="PreATP-grasp domain"/>
    <property type="match status" value="2"/>
</dbReference>
<dbReference type="SUPFAM" id="SSF56059">
    <property type="entry name" value="Glutathione synthetase ATP-binding domain-like"/>
    <property type="match status" value="2"/>
</dbReference>
<dbReference type="Gene3D" id="1.10.1030.10">
    <property type="entry name" value="Carbamoyl-phosphate synthetase, large subunit oligomerisation domain"/>
    <property type="match status" value="1"/>
</dbReference>
<feature type="binding site" evidence="17">
    <location>
        <position position="210"/>
    </location>
    <ligand>
        <name>ATP</name>
        <dbReference type="ChEBI" id="CHEBI:30616"/>
        <label>1</label>
    </ligand>
</feature>
<feature type="binding site" evidence="17">
    <location>
        <position position="243"/>
    </location>
    <ligand>
        <name>ATP</name>
        <dbReference type="ChEBI" id="CHEBI:30616"/>
        <label>1</label>
    </ligand>
</feature>
<evidence type="ECO:0000256" key="12">
    <source>
        <dbReference type="ARBA" id="ARBA00022975"/>
    </source>
</evidence>
<evidence type="ECO:0000256" key="15">
    <source>
        <dbReference type="ARBA" id="ARBA00048816"/>
    </source>
</evidence>
<feature type="binding site" evidence="17">
    <location>
        <position position="215"/>
    </location>
    <ligand>
        <name>ATP</name>
        <dbReference type="ChEBI" id="CHEBI:30616"/>
        <label>1</label>
    </ligand>
</feature>
<feature type="binding site" evidence="17">
    <location>
        <position position="298"/>
    </location>
    <ligand>
        <name>Mn(2+)</name>
        <dbReference type="ChEBI" id="CHEBI:29035"/>
        <label>1</label>
    </ligand>
</feature>
<dbReference type="Gene3D" id="3.40.50.1380">
    <property type="entry name" value="Methylglyoxal synthase-like domain"/>
    <property type="match status" value="1"/>
</dbReference>
<dbReference type="UniPathway" id="UPA00068">
    <property type="reaction ID" value="UER00171"/>
</dbReference>
<feature type="binding site" evidence="17">
    <location>
        <position position="746"/>
    </location>
    <ligand>
        <name>ATP</name>
        <dbReference type="ChEBI" id="CHEBI:30616"/>
        <label>2</label>
    </ligand>
</feature>
<keyword evidence="12 17" id="KW-0665">Pyrimidine biosynthesis</keyword>
<keyword evidence="11" id="KW-0460">Magnesium</keyword>
<evidence type="ECO:0000256" key="11">
    <source>
        <dbReference type="ARBA" id="ARBA00022842"/>
    </source>
</evidence>
<evidence type="ECO:0000256" key="4">
    <source>
        <dbReference type="ARBA" id="ARBA00022571"/>
    </source>
</evidence>
<comment type="cofactor">
    <cofactor evidence="1">
        <name>Mn(2+)</name>
        <dbReference type="ChEBI" id="CHEBI:29035"/>
    </cofactor>
</comment>
<dbReference type="EMBL" id="SEHH01000082">
    <property type="protein sequence ID" value="TBX40109.1"/>
    <property type="molecule type" value="Genomic_DNA"/>
</dbReference>
<evidence type="ECO:0000256" key="9">
    <source>
        <dbReference type="ARBA" id="ARBA00022741"/>
    </source>
</evidence>
<feature type="binding site" evidence="17">
    <location>
        <position position="752"/>
    </location>
    <ligand>
        <name>ATP</name>
        <dbReference type="ChEBI" id="CHEBI:30616"/>
        <label>2</label>
    </ligand>
</feature>
<dbReference type="InterPro" id="IPR011761">
    <property type="entry name" value="ATP-grasp"/>
</dbReference>
<proteinExistence type="inferred from homology"/>
<evidence type="ECO:0000259" key="18">
    <source>
        <dbReference type="PROSITE" id="PS50975"/>
    </source>
</evidence>
<feature type="binding site" evidence="17">
    <location>
        <position position="175"/>
    </location>
    <ligand>
        <name>ATP</name>
        <dbReference type="ChEBI" id="CHEBI:30616"/>
        <label>1</label>
    </ligand>
</feature>
<keyword evidence="10 17" id="KW-0067">ATP-binding</keyword>
<feature type="binding site" evidence="17">
    <location>
        <position position="284"/>
    </location>
    <ligand>
        <name>Mg(2+)</name>
        <dbReference type="ChEBI" id="CHEBI:18420"/>
        <label>1</label>
    </ligand>
</feature>
<comment type="cofactor">
    <cofactor evidence="17">
        <name>Mg(2+)</name>
        <dbReference type="ChEBI" id="CHEBI:18420"/>
    </cofactor>
    <cofactor evidence="17">
        <name>Mn(2+)</name>
        <dbReference type="ChEBI" id="CHEBI:29035"/>
    </cofactor>
    <text evidence="17">Binds 4 Mg(2+) or Mn(2+) ions per subunit.</text>
</comment>
<keyword evidence="9 17" id="KW-0547">Nucleotide-binding</keyword>
<feature type="binding site" evidence="17">
    <location>
        <position position="129"/>
    </location>
    <ligand>
        <name>ATP</name>
        <dbReference type="ChEBI" id="CHEBI:30616"/>
        <label>1</label>
    </ligand>
</feature>
<dbReference type="NCBIfam" id="NF003671">
    <property type="entry name" value="PRK05294.1"/>
    <property type="match status" value="1"/>
</dbReference>
<feature type="binding site" evidence="17">
    <location>
        <position position="820"/>
    </location>
    <ligand>
        <name>Mn(2+)</name>
        <dbReference type="ChEBI" id="CHEBI:29035"/>
        <label>3</label>
    </ligand>
</feature>
<comment type="catalytic activity">
    <reaction evidence="15 17">
        <text>hydrogencarbonate + L-glutamine + 2 ATP + H2O = carbamoyl phosphate + L-glutamate + 2 ADP + phosphate + 2 H(+)</text>
        <dbReference type="Rhea" id="RHEA:18633"/>
        <dbReference type="ChEBI" id="CHEBI:15377"/>
        <dbReference type="ChEBI" id="CHEBI:15378"/>
        <dbReference type="ChEBI" id="CHEBI:17544"/>
        <dbReference type="ChEBI" id="CHEBI:29985"/>
        <dbReference type="ChEBI" id="CHEBI:30616"/>
        <dbReference type="ChEBI" id="CHEBI:43474"/>
        <dbReference type="ChEBI" id="CHEBI:58228"/>
        <dbReference type="ChEBI" id="CHEBI:58359"/>
        <dbReference type="ChEBI" id="CHEBI:456216"/>
        <dbReference type="EC" id="6.3.5.5"/>
    </reaction>
</comment>
<dbReference type="InterPro" id="IPR033937">
    <property type="entry name" value="MGS_CPS_CarB"/>
</dbReference>
<evidence type="ECO:0000256" key="6">
    <source>
        <dbReference type="ARBA" id="ARBA00022605"/>
    </source>
</evidence>
<dbReference type="GO" id="GO:0046872">
    <property type="term" value="F:metal ion binding"/>
    <property type="evidence" value="ECO:0007669"/>
    <property type="project" value="UniProtKB-KW"/>
</dbReference>
<dbReference type="Gene3D" id="3.40.50.20">
    <property type="match status" value="2"/>
</dbReference>
<dbReference type="NCBIfam" id="NF009455">
    <property type="entry name" value="PRK12815.1"/>
    <property type="match status" value="1"/>
</dbReference>
<keyword evidence="6 17" id="KW-0028">Amino-acid biosynthesis</keyword>
<dbReference type="PROSITE" id="PS51855">
    <property type="entry name" value="MGS"/>
    <property type="match status" value="1"/>
</dbReference>
<dbReference type="FunFam" id="3.30.1490.20:FF:000001">
    <property type="entry name" value="Carbamoyl-phosphate synthase large chain"/>
    <property type="match status" value="1"/>
</dbReference>
<comment type="function">
    <text evidence="17">Large subunit of the glutamine-dependent carbamoyl phosphate synthetase (CPSase). CPSase catalyzes the formation of carbamoyl phosphate from the ammonia moiety of glutamine, carbonate, and phosphate donated by ATP, constituting the first step of 2 biosynthetic pathways, one leading to arginine and/or urea and the other to pyrimidine nucleotides. The large subunit (synthetase) binds the substrates ammonia (free or transferred from glutamine from the small subunit), hydrogencarbonate and ATP and carries out an ATP-coupled ligase reaction, activating hydrogencarbonate by forming carboxy phosphate which reacts with ammonia to form carbamoyl phosphate.</text>
</comment>
<feature type="binding site" evidence="17">
    <location>
        <position position="832"/>
    </location>
    <ligand>
        <name>Mn(2+)</name>
        <dbReference type="ChEBI" id="CHEBI:29035"/>
        <label>3</label>
    </ligand>
</feature>
<dbReference type="UniPathway" id="UPA00070">
    <property type="reaction ID" value="UER00115"/>
</dbReference>
<dbReference type="InterPro" id="IPR036914">
    <property type="entry name" value="MGS-like_dom_sf"/>
</dbReference>
<dbReference type="InterPro" id="IPR013815">
    <property type="entry name" value="ATP_grasp_subdomain_1"/>
</dbReference>
<evidence type="ECO:0000313" key="21">
    <source>
        <dbReference type="Proteomes" id="UP000292648"/>
    </source>
</evidence>
<dbReference type="InterPro" id="IPR005480">
    <property type="entry name" value="CPSase_lsu_oligo"/>
</dbReference>
<evidence type="ECO:0000256" key="5">
    <source>
        <dbReference type="ARBA" id="ARBA00022598"/>
    </source>
</evidence>
<dbReference type="SUPFAM" id="SSF48108">
    <property type="entry name" value="Carbamoyl phosphate synthetase, large subunit connection domain"/>
    <property type="match status" value="1"/>
</dbReference>
<dbReference type="Gene3D" id="3.30.470.20">
    <property type="entry name" value="ATP-grasp fold, B domain"/>
    <property type="match status" value="2"/>
</dbReference>
<dbReference type="PANTHER" id="PTHR11405">
    <property type="entry name" value="CARBAMOYLTRANSFERASE FAMILY MEMBER"/>
    <property type="match status" value="1"/>
</dbReference>
<dbReference type="Pfam" id="PF02786">
    <property type="entry name" value="CPSase_L_D2"/>
    <property type="match status" value="2"/>
</dbReference>
<feature type="binding site" evidence="17">
    <location>
        <position position="778"/>
    </location>
    <ligand>
        <name>ATP</name>
        <dbReference type="ChEBI" id="CHEBI:30616"/>
        <label>2</label>
    </ligand>
</feature>
<feature type="binding site" evidence="17">
    <location>
        <position position="176"/>
    </location>
    <ligand>
        <name>ATP</name>
        <dbReference type="ChEBI" id="CHEBI:30616"/>
        <label>1</label>
    </ligand>
</feature>
<feature type="binding site" evidence="17">
    <location>
        <position position="834"/>
    </location>
    <ligand>
        <name>Mg(2+)</name>
        <dbReference type="ChEBI" id="CHEBI:18420"/>
        <label>4</label>
    </ligand>
</feature>
<dbReference type="Gene3D" id="3.30.1490.20">
    <property type="entry name" value="ATP-grasp fold, A domain"/>
    <property type="match status" value="1"/>
</dbReference>
<feature type="binding site" evidence="17">
    <location>
        <position position="777"/>
    </location>
    <ligand>
        <name>ATP</name>
        <dbReference type="ChEBI" id="CHEBI:30616"/>
        <label>2</label>
    </ligand>
</feature>